<evidence type="ECO:0000313" key="3">
    <source>
        <dbReference type="Proteomes" id="UP000507470"/>
    </source>
</evidence>
<feature type="region of interest" description="Disordered" evidence="1">
    <location>
        <begin position="34"/>
        <end position="130"/>
    </location>
</feature>
<feature type="compositionally biased region" description="Low complexity" evidence="1">
    <location>
        <begin position="102"/>
        <end position="122"/>
    </location>
</feature>
<dbReference type="Proteomes" id="UP000507470">
    <property type="component" value="Unassembled WGS sequence"/>
</dbReference>
<dbReference type="OrthoDB" id="568137at2759"/>
<protein>
    <submittedName>
        <fullName evidence="2">CCDC61</fullName>
    </submittedName>
</protein>
<reference evidence="2 3" key="1">
    <citation type="submission" date="2020-06" db="EMBL/GenBank/DDBJ databases">
        <authorList>
            <person name="Li R."/>
            <person name="Bekaert M."/>
        </authorList>
    </citation>
    <scope>NUCLEOTIDE SEQUENCE [LARGE SCALE GENOMIC DNA]</scope>
    <source>
        <strain evidence="3">wild</strain>
    </source>
</reference>
<keyword evidence="3" id="KW-1185">Reference proteome</keyword>
<gene>
    <name evidence="2" type="ORF">MCOR_56398</name>
</gene>
<feature type="compositionally biased region" description="Polar residues" evidence="1">
    <location>
        <begin position="44"/>
        <end position="53"/>
    </location>
</feature>
<name>A0A6J8EV93_MYTCO</name>
<organism evidence="2 3">
    <name type="scientific">Mytilus coruscus</name>
    <name type="common">Sea mussel</name>
    <dbReference type="NCBI Taxonomy" id="42192"/>
    <lineage>
        <taxon>Eukaryota</taxon>
        <taxon>Metazoa</taxon>
        <taxon>Spiralia</taxon>
        <taxon>Lophotrochozoa</taxon>
        <taxon>Mollusca</taxon>
        <taxon>Bivalvia</taxon>
        <taxon>Autobranchia</taxon>
        <taxon>Pteriomorphia</taxon>
        <taxon>Mytilida</taxon>
        <taxon>Mytiloidea</taxon>
        <taxon>Mytilidae</taxon>
        <taxon>Mytilinae</taxon>
        <taxon>Mytilus</taxon>
    </lineage>
</organism>
<feature type="compositionally biased region" description="Low complexity" evidence="1">
    <location>
        <begin position="67"/>
        <end position="81"/>
    </location>
</feature>
<dbReference type="AlphaFoldDB" id="A0A6J8EV93"/>
<accession>A0A6J8EV93</accession>
<feature type="compositionally biased region" description="Polar residues" evidence="1">
    <location>
        <begin position="91"/>
        <end position="101"/>
    </location>
</feature>
<evidence type="ECO:0000256" key="1">
    <source>
        <dbReference type="SAM" id="MobiDB-lite"/>
    </source>
</evidence>
<sequence>MLPFFVEFVIVEFTLEYGICFIPIPVTEAYTKNISPKEQRSSRSKTSGNSVKTKASPRSYVNYSQLSGGSRNRSRTSSLGSQGEFSDGGLSDSSYSRLRTYNRNSVRSSNRNNRSANSYMSSPDIPQKTVNRTKNNVKEYPFFFNIFCTPDNDYRTKRKRSVKNKENYVDSAGEDSDYYNGSAEISEIDARLSKLQQLMKSSID</sequence>
<evidence type="ECO:0000313" key="2">
    <source>
        <dbReference type="EMBL" id="CAC5424498.1"/>
    </source>
</evidence>
<dbReference type="EMBL" id="CACVKT020010041">
    <property type="protein sequence ID" value="CAC5424498.1"/>
    <property type="molecule type" value="Genomic_DNA"/>
</dbReference>
<proteinExistence type="predicted"/>